<evidence type="ECO:0000256" key="4">
    <source>
        <dbReference type="ARBA" id="ARBA00022729"/>
    </source>
</evidence>
<accession>A0A077Z4D5</accession>
<proteinExistence type="predicted"/>
<feature type="domain" description="ZP" evidence="11">
    <location>
        <begin position="714"/>
        <end position="955"/>
    </location>
</feature>
<dbReference type="InterPro" id="IPR001507">
    <property type="entry name" value="ZP_dom"/>
</dbReference>
<organism evidence="12 13">
    <name type="scientific">Trichuris trichiura</name>
    <name type="common">Whipworm</name>
    <name type="synonym">Trichocephalus trichiurus</name>
    <dbReference type="NCBI Taxonomy" id="36087"/>
    <lineage>
        <taxon>Eukaryota</taxon>
        <taxon>Metazoa</taxon>
        <taxon>Ecdysozoa</taxon>
        <taxon>Nematoda</taxon>
        <taxon>Enoplea</taxon>
        <taxon>Dorylaimia</taxon>
        <taxon>Trichinellida</taxon>
        <taxon>Trichuridae</taxon>
        <taxon>Trichuris</taxon>
    </lineage>
</organism>
<comment type="caution">
    <text evidence="9">Lacks conserved residue(s) required for the propagation of feature annotation.</text>
</comment>
<dbReference type="GO" id="GO:0005509">
    <property type="term" value="F:calcium ion binding"/>
    <property type="evidence" value="ECO:0007669"/>
    <property type="project" value="InterPro"/>
</dbReference>
<keyword evidence="2" id="KW-0964">Secreted</keyword>
<dbReference type="PROSITE" id="PS00010">
    <property type="entry name" value="ASX_HYDROXYL"/>
    <property type="match status" value="1"/>
</dbReference>
<sequence length="1004" mass="108999">MPRTGQCTCSSGYTGDGRQCKDIDECIQNSHACPSEQVCINAPGSYICCGKKDDGDACLAEKLLKCKSEKDCKPNSVCEEGWCTCQNGYYMSEVEGCSVTSRPPETPVPTFDKTTRLNVSQVQSSCKANQHHCNSNARCVLSSPSHHEYICICNKGFEGDGYNCRDVDECSLSDNLCSPLATCVNTIGSYECVCKPGYTGDGVTCTHVDECALGTHTCLQQLQCLNTVGSYKCVTKSIEHLNKTLHNCSSVPTICAPNAVCKNQLCVCKPGYIGDGLQCSPDPTNCIFNRSICDPNARCLEGHCQCSPGSIGNGLKCFPDPKDCHMDIHLCSKYARCVDRRCECIPGFSGDGIDCTVVPVSNQENCTLNTGICQKWSKCILGRCVCDITSTHGQCSGNVSATLDCRTNPSICHRHAVCSESVCVCKQGYTGNGLNCVPVGKDCTVNPSVCSLDATCASGLCVCKQGYSGNGITCSPTGTLAAKCEQNPEKCSVNAICRNGECTCKQGYIGNGSSCVVDLSDCLMNPGICPANAQCFMRRCLCNAGYEGDGRTCTPAVKSCQQGCDPNSHCFDGKCVCNANYVGDGFRCFKSSVPTCNHDASICDYHAECKKFGNISVCICNEGFEGTGLICKATSPKKIPKTSVGHKTEHVKCFISIRAHIFTVDQLITTHLPSTKCGTLFCGANAECKLDLDNKPICRCLRGFSGNGLTCQAQCEHDGITLHLKSKAKLRGKIYVKSQSGNQVCSQQISQPQEGTVFKFKARFDACDVRKVSADTYSVVVVIQRHRAFVTKDDEAYKLVCTYPSAERQVNSGLSVKMLPTTDTYTQSASSASCALNVIDPSTSEPVVRATVGQKLRMQLVVSSIGDNQEVIPRNCMVVNMESGERYPLTDQNGCSLDRTLFPNWRKKSRGQLYSDFSTFKWPETAIIQFQCDCSVCTDNCAAAVSSCSEFVIFIVHTMPINTIIRYQTAMLREPKDRHISRRQTSGFHTMFDQTLLPFLRMKK</sequence>
<dbReference type="CDD" id="cd00054">
    <property type="entry name" value="EGF_CA"/>
    <property type="match status" value="1"/>
</dbReference>
<feature type="domain" description="EGF-like" evidence="10">
    <location>
        <begin position="166"/>
        <end position="206"/>
    </location>
</feature>
<dbReference type="PROSITE" id="PS51034">
    <property type="entry name" value="ZP_2"/>
    <property type="match status" value="1"/>
</dbReference>
<dbReference type="SMART" id="SM00181">
    <property type="entry name" value="EGF"/>
    <property type="match status" value="13"/>
</dbReference>
<evidence type="ECO:0000256" key="8">
    <source>
        <dbReference type="ARBA" id="ARBA00023180"/>
    </source>
</evidence>
<keyword evidence="6" id="KW-0106">Calcium</keyword>
<name>A0A077Z4D5_TRITR</name>
<evidence type="ECO:0000256" key="1">
    <source>
        <dbReference type="ARBA" id="ARBA00004613"/>
    </source>
</evidence>
<evidence type="ECO:0000259" key="11">
    <source>
        <dbReference type="PROSITE" id="PS51034"/>
    </source>
</evidence>
<keyword evidence="3 9" id="KW-0245">EGF-like domain</keyword>
<dbReference type="InterPro" id="IPR056953">
    <property type="entry name" value="CUT_N"/>
</dbReference>
<dbReference type="PROSITE" id="PS01186">
    <property type="entry name" value="EGF_2"/>
    <property type="match status" value="5"/>
</dbReference>
<dbReference type="InterPro" id="IPR024731">
    <property type="entry name" value="NELL2-like_EGF"/>
</dbReference>
<keyword evidence="13" id="KW-1185">Reference proteome</keyword>
<dbReference type="Proteomes" id="UP000030665">
    <property type="component" value="Unassembled WGS sequence"/>
</dbReference>
<dbReference type="SMART" id="SM00179">
    <property type="entry name" value="EGF_CA"/>
    <property type="match status" value="3"/>
</dbReference>
<feature type="domain" description="EGF-like" evidence="10">
    <location>
        <begin position="673"/>
        <end position="712"/>
    </location>
</feature>
<dbReference type="Gene3D" id="2.170.300.10">
    <property type="entry name" value="Tie2 ligand-binding domain superfamily"/>
    <property type="match status" value="1"/>
</dbReference>
<dbReference type="PROSITE" id="PS50026">
    <property type="entry name" value="EGF_3"/>
    <property type="match status" value="3"/>
</dbReference>
<dbReference type="Pfam" id="PF12662">
    <property type="entry name" value="cEGF"/>
    <property type="match status" value="1"/>
</dbReference>
<dbReference type="Pfam" id="PF25057">
    <property type="entry name" value="CUT_N"/>
    <property type="match status" value="1"/>
</dbReference>
<protein>
    <submittedName>
        <fullName evidence="12">EGF CA and EGF 3 domain containing protein</fullName>
    </submittedName>
</protein>
<evidence type="ECO:0000313" key="12">
    <source>
        <dbReference type="EMBL" id="CDW54528.1"/>
    </source>
</evidence>
<dbReference type="PROSITE" id="PS01187">
    <property type="entry name" value="EGF_CA"/>
    <property type="match status" value="2"/>
</dbReference>
<dbReference type="SMART" id="SM00241">
    <property type="entry name" value="ZP"/>
    <property type="match status" value="1"/>
</dbReference>
<dbReference type="PANTHER" id="PTHR24042:SF5">
    <property type="entry name" value="EGF-LIKE CALCIUM-BINDING DOMAIN-CONTAINING PROTEIN"/>
    <property type="match status" value="1"/>
</dbReference>
<dbReference type="Pfam" id="PF07645">
    <property type="entry name" value="EGF_CA"/>
    <property type="match status" value="1"/>
</dbReference>
<evidence type="ECO:0000256" key="7">
    <source>
        <dbReference type="ARBA" id="ARBA00023157"/>
    </source>
</evidence>
<dbReference type="AlphaFoldDB" id="A0A077Z4D5"/>
<evidence type="ECO:0000259" key="10">
    <source>
        <dbReference type="PROSITE" id="PS50026"/>
    </source>
</evidence>
<dbReference type="InterPro" id="IPR051586">
    <property type="entry name" value="PKC-binding_NELL"/>
</dbReference>
<dbReference type="PANTHER" id="PTHR24042">
    <property type="entry name" value="NEL HOMOLOG"/>
    <property type="match status" value="1"/>
</dbReference>
<dbReference type="EMBL" id="HG805902">
    <property type="protein sequence ID" value="CDW54528.1"/>
    <property type="molecule type" value="Genomic_DNA"/>
</dbReference>
<keyword evidence="4" id="KW-0732">Signal</keyword>
<dbReference type="STRING" id="36087.A0A077Z4D5"/>
<feature type="domain" description="EGF-like" evidence="10">
    <location>
        <begin position="122"/>
        <end position="165"/>
    </location>
</feature>
<dbReference type="Gene3D" id="2.10.25.10">
    <property type="entry name" value="Laminin"/>
    <property type="match status" value="8"/>
</dbReference>
<keyword evidence="5" id="KW-0677">Repeat</keyword>
<evidence type="ECO:0000256" key="3">
    <source>
        <dbReference type="ARBA" id="ARBA00022536"/>
    </source>
</evidence>
<dbReference type="SUPFAM" id="SSF57184">
    <property type="entry name" value="Growth factor receptor domain"/>
    <property type="match status" value="1"/>
</dbReference>
<dbReference type="InterPro" id="IPR009030">
    <property type="entry name" value="Growth_fac_rcpt_cys_sf"/>
</dbReference>
<dbReference type="GO" id="GO:0005615">
    <property type="term" value="C:extracellular space"/>
    <property type="evidence" value="ECO:0007669"/>
    <property type="project" value="TreeGrafter"/>
</dbReference>
<evidence type="ECO:0000256" key="6">
    <source>
        <dbReference type="ARBA" id="ARBA00022837"/>
    </source>
</evidence>
<keyword evidence="8" id="KW-0325">Glycoprotein</keyword>
<gene>
    <name evidence="12" type="ORF">TTRE_0000279801</name>
</gene>
<dbReference type="InterPro" id="IPR000742">
    <property type="entry name" value="EGF"/>
</dbReference>
<evidence type="ECO:0000313" key="13">
    <source>
        <dbReference type="Proteomes" id="UP000030665"/>
    </source>
</evidence>
<evidence type="ECO:0000256" key="2">
    <source>
        <dbReference type="ARBA" id="ARBA00022525"/>
    </source>
</evidence>
<dbReference type="GO" id="GO:0008201">
    <property type="term" value="F:heparin binding"/>
    <property type="evidence" value="ECO:0007669"/>
    <property type="project" value="TreeGrafter"/>
</dbReference>
<keyword evidence="7" id="KW-1015">Disulfide bond</keyword>
<dbReference type="InterPro" id="IPR049883">
    <property type="entry name" value="NOTCH1_EGF-like"/>
</dbReference>
<dbReference type="InterPro" id="IPR001881">
    <property type="entry name" value="EGF-like_Ca-bd_dom"/>
</dbReference>
<dbReference type="SUPFAM" id="SSF57196">
    <property type="entry name" value="EGF/Laminin"/>
    <property type="match status" value="1"/>
</dbReference>
<dbReference type="InterPro" id="IPR026823">
    <property type="entry name" value="cEGF"/>
</dbReference>
<dbReference type="InterPro" id="IPR000152">
    <property type="entry name" value="EGF-type_Asp/Asn_hydroxyl_site"/>
</dbReference>
<dbReference type="InterPro" id="IPR018097">
    <property type="entry name" value="EGF_Ca-bd_CS"/>
</dbReference>
<dbReference type="FunFam" id="2.10.25.10:FF:000038">
    <property type="entry name" value="Fibrillin 2"/>
    <property type="match status" value="2"/>
</dbReference>
<comment type="subcellular location">
    <subcellularLocation>
        <location evidence="1">Secreted</location>
    </subcellularLocation>
</comment>
<evidence type="ECO:0000256" key="9">
    <source>
        <dbReference type="PROSITE-ProRule" id="PRU00076"/>
    </source>
</evidence>
<dbReference type="OrthoDB" id="5912995at2759"/>
<reference evidence="12" key="2">
    <citation type="submission" date="2014-03" db="EMBL/GenBank/DDBJ databases">
        <title>The whipworm genome and dual-species transcriptomics of an intimate host-pathogen interaction.</title>
        <authorList>
            <person name="Foth B.J."/>
            <person name="Tsai I.J."/>
            <person name="Reid A.J."/>
            <person name="Bancroft A.J."/>
            <person name="Nichol S."/>
            <person name="Tracey A."/>
            <person name="Holroyd N."/>
            <person name="Cotton J.A."/>
            <person name="Stanley E.J."/>
            <person name="Zarowiecki M."/>
            <person name="Liu J.Z."/>
            <person name="Huckvale T."/>
            <person name="Cooper P.J."/>
            <person name="Grencis R.K."/>
            <person name="Berriman M."/>
        </authorList>
    </citation>
    <scope>NUCLEOTIDE SEQUENCE [LARGE SCALE GENOMIC DNA]</scope>
</reference>
<evidence type="ECO:0000256" key="5">
    <source>
        <dbReference type="ARBA" id="ARBA00022737"/>
    </source>
</evidence>
<dbReference type="Pfam" id="PF12947">
    <property type="entry name" value="EGF_3"/>
    <property type="match status" value="1"/>
</dbReference>
<reference evidence="12" key="1">
    <citation type="submission" date="2014-01" db="EMBL/GenBank/DDBJ databases">
        <authorList>
            <person name="Aslett M."/>
        </authorList>
    </citation>
    <scope>NUCLEOTIDE SEQUENCE</scope>
</reference>